<feature type="compositionally biased region" description="Acidic residues" evidence="1">
    <location>
        <begin position="969"/>
        <end position="979"/>
    </location>
</feature>
<feature type="domain" description="BRCT" evidence="3">
    <location>
        <begin position="1393"/>
        <end position="1496"/>
    </location>
</feature>
<feature type="compositionally biased region" description="Pro residues" evidence="1">
    <location>
        <begin position="197"/>
        <end position="208"/>
    </location>
</feature>
<evidence type="ECO:0000256" key="2">
    <source>
        <dbReference type="SAM" id="SignalP"/>
    </source>
</evidence>
<proteinExistence type="predicted"/>
<dbReference type="PROSITE" id="PS50172">
    <property type="entry name" value="BRCT"/>
    <property type="match status" value="1"/>
</dbReference>
<feature type="compositionally biased region" description="Polar residues" evidence="1">
    <location>
        <begin position="750"/>
        <end position="764"/>
    </location>
</feature>
<protein>
    <recommendedName>
        <fullName evidence="3">BRCT domain-containing protein</fullName>
    </recommendedName>
</protein>
<feature type="region of interest" description="Disordered" evidence="1">
    <location>
        <begin position="622"/>
        <end position="693"/>
    </location>
</feature>
<feature type="compositionally biased region" description="Polar residues" evidence="1">
    <location>
        <begin position="1373"/>
        <end position="1383"/>
    </location>
</feature>
<dbReference type="Gene3D" id="3.40.50.10190">
    <property type="entry name" value="BRCT domain"/>
    <property type="match status" value="1"/>
</dbReference>
<feature type="compositionally biased region" description="Basic and acidic residues" evidence="1">
    <location>
        <begin position="1049"/>
        <end position="1062"/>
    </location>
</feature>
<dbReference type="InterPro" id="IPR022047">
    <property type="entry name" value="Microcephalin-like"/>
</dbReference>
<dbReference type="eggNOG" id="ENOG502S1CP">
    <property type="taxonomic scope" value="Eukaryota"/>
</dbReference>
<dbReference type="STRING" id="1072389.K1WKA1"/>
<feature type="compositionally biased region" description="Low complexity" evidence="1">
    <location>
        <begin position="484"/>
        <end position="496"/>
    </location>
</feature>
<feature type="region of interest" description="Disordered" evidence="1">
    <location>
        <begin position="892"/>
        <end position="913"/>
    </location>
</feature>
<feature type="region of interest" description="Disordered" evidence="1">
    <location>
        <begin position="733"/>
        <end position="764"/>
    </location>
</feature>
<dbReference type="EMBL" id="JH921450">
    <property type="protein sequence ID" value="EKD13306.1"/>
    <property type="molecule type" value="Genomic_DNA"/>
</dbReference>
<dbReference type="SUPFAM" id="SSF52113">
    <property type="entry name" value="BRCT domain"/>
    <property type="match status" value="1"/>
</dbReference>
<feature type="compositionally biased region" description="Polar residues" evidence="1">
    <location>
        <begin position="806"/>
        <end position="819"/>
    </location>
</feature>
<dbReference type="KEGG" id="mbe:MBM_08389"/>
<evidence type="ECO:0000259" key="3">
    <source>
        <dbReference type="PROSITE" id="PS50172"/>
    </source>
</evidence>
<feature type="signal peptide" evidence="2">
    <location>
        <begin position="1"/>
        <end position="16"/>
    </location>
</feature>
<feature type="compositionally biased region" description="Polar residues" evidence="1">
    <location>
        <begin position="1323"/>
        <end position="1364"/>
    </location>
</feature>
<feature type="region of interest" description="Disordered" evidence="1">
    <location>
        <begin position="1308"/>
        <end position="1389"/>
    </location>
</feature>
<evidence type="ECO:0000313" key="5">
    <source>
        <dbReference type="Proteomes" id="UP000006753"/>
    </source>
</evidence>
<feature type="compositionally biased region" description="Basic and acidic residues" evidence="1">
    <location>
        <begin position="316"/>
        <end position="325"/>
    </location>
</feature>
<dbReference type="Proteomes" id="UP000006753">
    <property type="component" value="Unassembled WGS sequence"/>
</dbReference>
<reference evidence="4 5" key="1">
    <citation type="journal article" date="2012" name="BMC Genomics">
        <title>Sequencing the genome of Marssonina brunnea reveals fungus-poplar co-evolution.</title>
        <authorList>
            <person name="Zhu S."/>
            <person name="Cao Y.-Z."/>
            <person name="Jiang C."/>
            <person name="Tan B.-Y."/>
            <person name="Wang Z."/>
            <person name="Feng S."/>
            <person name="Zhang L."/>
            <person name="Su X.-H."/>
            <person name="Brejova B."/>
            <person name="Vinar T."/>
            <person name="Xu M."/>
            <person name="Wang M.-X."/>
            <person name="Zhang S.-G."/>
            <person name="Huang M.-R."/>
            <person name="Wu R."/>
            <person name="Zhou Y."/>
        </authorList>
    </citation>
    <scope>NUCLEOTIDE SEQUENCE [LARGE SCALE GENOMIC DNA]</scope>
    <source>
        <strain evidence="4 5">MB_m1</strain>
    </source>
</reference>
<sequence length="1684" mass="179009">MKGFLFVASLSLGVQAVSIPMGKVSKRANYDMTTGTHHLSSFLPAFLAQLDRGARGGTESGIATLADASPAPLSGAGGANTMSEINSVAGKHKHIGGMAALLGALEEMMGKGKKHKPKKHGKDGKKHKGDSKPGKEPEDGPKSGKGAPGEGGPGEEKPCPCEEEPGKGKPGKGPPGEGAPGEGPPGEGPPGEGAPGEGPPGKGPPGEGPPGEGAPGEGPPEEPGKETPGEGGAEPGKEAPGEGEPGEAGSGYEMSGKGPKGTQEPKPGSGTEHKPSSVSTDKPAKAGGLAGSETGPKPSSASTGKPAKASGLTRKSRAEQRNVVDRVVKRGFGQMNSPPGNIYMDMQHGRHAKGGMEEQRTFEKKEECMHEEGNITSKYPAILHEVPIWMLLPTATPVARSILFRRRAESTPLKSTTFLTMDQSPPKRVTRARAAAKSTDTLGIKTARIATAASKAKVTVTRAASTTKRKTRSEDVDGEEEQKQQQQQQQSQPQPDEIIEPAPKFTRGRPKRNTQPAPGQESEPEIAMNDAPVRPSRGRPKKNADVDTPAPEPARASRGRPKKIDLPVENSIAAVEEPPKRPTRARATTVSKVVGPKKSVKFEEPDKENIVPVNLNAKGKKAVPATGLRAKPVRKPAAGTTARTTRGRAKVSAEEKSSPLSPKKATQVGSSRDAVSEDELATTEKTPMKLLMKSPVKAPGSVFGTAKKLDLSSTSSSITASRATTQDLKGFIAASPARRPPQSPFKDSFKTSTQKSTTMGNSMLQSPFKLSLPALKPTQDNTSFKASLLQSPARRPQSPTKVAENGSPTRSTSNNTLLAGTPKVSTFKISRFATPRTIDKKIVRTALMGPPTLPVSTGSPGVSNEDSEDKMMVPEPRMNFSGRLSSITPREVDPELVTSEPTAEETASAETEDITSVVEAEQDVVSVPVGGIDTVVVEDSVDHSTSLAASPPRNSTGFCGAFALRDESPFDDSDSEDELASGSANYSPIPIAAFNSPLDFASSPATPSPFKAMAKTPKTAASQRSAYKDKIGFTPLARQLSDWMAASPEKSDSEQCVDKDDTPGPSPSRSKFFEDEMAIRDELSADPEVANEEPDILAENFEPVQLDEEDFALAHEADEMSLFEPDEVDPHEQEEMFGYSDVDELQGELAFADATLTVVNPMEAGDPAAFQEYANAVNEDEHDAFQPSASEFEHDESTMTQEPDVASVHNESTTVQVPILDPTEPEAPQPQGSIVKVDEQNVQPIAEPAPSEASQEYGDENATPIDPQLPALTAPDSPAPRAFSTPKPRRVLGERDCHTVFKVPLKAAAEDSPMRASPVKRSASISRLPSQRPAGTQSRSNTVISYSPTKKTPGTQSKQQSEDVVTQKGLATPSKSAAWSSIGTPARTPRRDIDTSLLKGAVVFVDVHTSEGADASALFTELLTQMGARCVKTWSWNGNAEDMSKIGITHVVFKDGGKRTLEKVRETNGVVSCVGVGWVLDCERENKWLDESVYSVDTQNVPRGGGRRRKSMEPRALAKMNGELLSAATPGRNMSPTKEFLHFPETPVTSKSRRRESVQWVRSPVSSLTGEVDDQTLILSPVPATPAPETISAYGKDGFYGEDTPVGQSPYYLQQADLMQRTAPAGRRYVDTEQDEEGSKASMGAGLLSEKKDESVMMRLMAARRKSLQWAPKVGSPLARGSLF</sequence>
<accession>K1WKA1</accession>
<dbReference type="HOGENOM" id="CLU_003029_0_0_1"/>
<feature type="region of interest" description="Disordered" evidence="1">
    <location>
        <begin position="849"/>
        <end position="873"/>
    </location>
</feature>
<feature type="region of interest" description="Disordered" evidence="1">
    <location>
        <begin position="784"/>
        <end position="819"/>
    </location>
</feature>
<dbReference type="PANTHER" id="PTHR14625:SF3">
    <property type="entry name" value="MICROCEPHALIN"/>
    <property type="match status" value="1"/>
</dbReference>
<keyword evidence="5" id="KW-1185">Reference proteome</keyword>
<feature type="compositionally biased region" description="Low complexity" evidence="1">
    <location>
        <begin position="898"/>
        <end position="909"/>
    </location>
</feature>
<feature type="region of interest" description="Disordered" evidence="1">
    <location>
        <begin position="1044"/>
        <end position="1074"/>
    </location>
</feature>
<feature type="compositionally biased region" description="Basic and acidic residues" evidence="1">
    <location>
        <begin position="154"/>
        <end position="167"/>
    </location>
</feature>
<gene>
    <name evidence="4" type="ORF">MBM_08389</name>
</gene>
<dbReference type="CDD" id="cd17716">
    <property type="entry name" value="BRCT_microcephalin_rpt1"/>
    <property type="match status" value="1"/>
</dbReference>
<dbReference type="GO" id="GO:0000278">
    <property type="term" value="P:mitotic cell cycle"/>
    <property type="evidence" value="ECO:0007669"/>
    <property type="project" value="TreeGrafter"/>
</dbReference>
<keyword evidence="2" id="KW-0732">Signal</keyword>
<feature type="chain" id="PRO_5003854481" description="BRCT domain-containing protein" evidence="2">
    <location>
        <begin position="17"/>
        <end position="1684"/>
    </location>
</feature>
<feature type="compositionally biased region" description="Polar residues" evidence="1">
    <location>
        <begin position="854"/>
        <end position="864"/>
    </location>
</feature>
<feature type="region of interest" description="Disordered" evidence="1">
    <location>
        <begin position="110"/>
        <end position="325"/>
    </location>
</feature>
<dbReference type="InterPro" id="IPR001357">
    <property type="entry name" value="BRCT_dom"/>
</dbReference>
<feature type="region of interest" description="Disordered" evidence="1">
    <location>
        <begin position="1247"/>
        <end position="1295"/>
    </location>
</feature>
<feature type="compositionally biased region" description="Basic residues" evidence="1">
    <location>
        <begin position="111"/>
        <end position="129"/>
    </location>
</feature>
<feature type="region of interest" description="Disordered" evidence="1">
    <location>
        <begin position="1002"/>
        <end position="1026"/>
    </location>
</feature>
<evidence type="ECO:0000256" key="1">
    <source>
        <dbReference type="SAM" id="MobiDB-lite"/>
    </source>
</evidence>
<feature type="region of interest" description="Disordered" evidence="1">
    <location>
        <begin position="452"/>
        <end position="594"/>
    </location>
</feature>
<name>K1WKA1_MARBU</name>
<feature type="compositionally biased region" description="Low complexity" evidence="1">
    <location>
        <begin position="452"/>
        <end position="466"/>
    </location>
</feature>
<dbReference type="OrthoDB" id="2384350at2759"/>
<dbReference type="InParanoid" id="K1WKA1"/>
<organism evidence="4 5">
    <name type="scientific">Marssonina brunnea f. sp. multigermtubi (strain MB_m1)</name>
    <name type="common">Marssonina leaf spot fungus</name>
    <dbReference type="NCBI Taxonomy" id="1072389"/>
    <lineage>
        <taxon>Eukaryota</taxon>
        <taxon>Fungi</taxon>
        <taxon>Dikarya</taxon>
        <taxon>Ascomycota</taxon>
        <taxon>Pezizomycotina</taxon>
        <taxon>Leotiomycetes</taxon>
        <taxon>Helotiales</taxon>
        <taxon>Drepanopezizaceae</taxon>
        <taxon>Drepanopeziza</taxon>
    </lineage>
</organism>
<feature type="compositionally biased region" description="Basic and acidic residues" evidence="1">
    <location>
        <begin position="130"/>
        <end position="142"/>
    </location>
</feature>
<feature type="region of interest" description="Disordered" evidence="1">
    <location>
        <begin position="1629"/>
        <end position="1648"/>
    </location>
</feature>
<feature type="region of interest" description="Disordered" evidence="1">
    <location>
        <begin position="1189"/>
        <end position="1208"/>
    </location>
</feature>
<dbReference type="InterPro" id="IPR036420">
    <property type="entry name" value="BRCT_dom_sf"/>
</dbReference>
<feature type="region of interest" description="Disordered" evidence="1">
    <location>
        <begin position="967"/>
        <end position="986"/>
    </location>
</feature>
<dbReference type="OMA" id="FTPGHNS"/>
<evidence type="ECO:0000313" key="4">
    <source>
        <dbReference type="EMBL" id="EKD13306.1"/>
    </source>
</evidence>
<dbReference type="PANTHER" id="PTHR14625">
    <property type="entry name" value="MICROCEPHALIN"/>
    <property type="match status" value="1"/>
</dbReference>